<evidence type="ECO:0000256" key="5">
    <source>
        <dbReference type="ARBA" id="ARBA00022842"/>
    </source>
</evidence>
<dbReference type="AlphaFoldDB" id="A0A1H9LYS9"/>
<keyword evidence="9" id="KW-0479">Metal-binding</keyword>
<dbReference type="OrthoDB" id="9790355at2"/>
<evidence type="ECO:0000256" key="9">
    <source>
        <dbReference type="RuleBase" id="RU362011"/>
    </source>
</evidence>
<evidence type="ECO:0000256" key="1">
    <source>
        <dbReference type="ARBA" id="ARBA00004141"/>
    </source>
</evidence>
<dbReference type="GO" id="GO:0005886">
    <property type="term" value="C:plasma membrane"/>
    <property type="evidence" value="ECO:0007669"/>
    <property type="project" value="UniProtKB-SubCell"/>
</dbReference>
<dbReference type="Gene3D" id="1.25.60.10">
    <property type="entry name" value="MgtE N-terminal domain-like"/>
    <property type="match status" value="1"/>
</dbReference>
<dbReference type="PANTHER" id="PTHR43773">
    <property type="entry name" value="MAGNESIUM TRANSPORTER MGTE"/>
    <property type="match status" value="1"/>
</dbReference>
<dbReference type="InterPro" id="IPR006669">
    <property type="entry name" value="MgtE_transporter"/>
</dbReference>
<feature type="domain" description="CBS" evidence="10">
    <location>
        <begin position="199"/>
        <end position="255"/>
    </location>
</feature>
<sequence length="449" mass="50609">MKKNAYLKLLEYVKSNNIKEFRNIIFNMNEIDIAILINDLDLEIAVVFFRMLPKEISVNVFSHLDIEKQKIIIDAISNKEINNIIEKLYTDDAVDLIEELPANVVKRVLDNASNETRNIINEYLKYPENSAGSIMTSEYIGLKKDMTVKESFSYIRKYGENKETLYMCYVMDNTRNLLGVVSLQTLIMNDDKININDIMDTNIIQVNTEDSKETVINIFNKYKLLTLPVVDKENRLVGIITADDIVDVAEEEVTEDFEKMAAMLPSENSYLKTSIFELSKNRIPWLMVLMISSMLTGSILSKYEEAFSVLPLLVTFIPMLTDTGGNAGSQSSTMIIRGIALGEIKNSDWIKVLFKEFGVSIICGFALGVVNFLRLMLQYPGQKLLVLTVVLSLFVTVIIAKVIGGLLPIGAKLLKLDPAIMAAPLITTIVDALSLIIYFYIAMNLLQLS</sequence>
<dbReference type="PROSITE" id="PS51371">
    <property type="entry name" value="CBS"/>
    <property type="match status" value="1"/>
</dbReference>
<dbReference type="GO" id="GO:0046872">
    <property type="term" value="F:metal ion binding"/>
    <property type="evidence" value="ECO:0007669"/>
    <property type="project" value="UniProtKB-KW"/>
</dbReference>
<comment type="caution">
    <text evidence="9">Lacks conserved residue(s) required for the propagation of feature annotation.</text>
</comment>
<gene>
    <name evidence="11" type="ORF">SAMN05421767_12230</name>
</gene>
<feature type="transmembrane region" description="Helical" evidence="9">
    <location>
        <begin position="357"/>
        <end position="377"/>
    </location>
</feature>
<comment type="function">
    <text evidence="9">Acts as a magnesium transporter.</text>
</comment>
<keyword evidence="9" id="KW-1003">Cell membrane</keyword>
<dbReference type="InterPro" id="IPR038076">
    <property type="entry name" value="MgtE_N_sf"/>
</dbReference>
<evidence type="ECO:0000259" key="10">
    <source>
        <dbReference type="PROSITE" id="PS51371"/>
    </source>
</evidence>
<feature type="transmembrane region" description="Helical" evidence="9">
    <location>
        <begin position="419"/>
        <end position="441"/>
    </location>
</feature>
<keyword evidence="7 9" id="KW-0472">Membrane</keyword>
<dbReference type="GO" id="GO:0015095">
    <property type="term" value="F:magnesium ion transmembrane transporter activity"/>
    <property type="evidence" value="ECO:0007669"/>
    <property type="project" value="UniProtKB-UniRule"/>
</dbReference>
<dbReference type="InterPro" id="IPR036739">
    <property type="entry name" value="SLC41_membr_dom_sf"/>
</dbReference>
<dbReference type="SUPFAM" id="SSF158791">
    <property type="entry name" value="MgtE N-terminal domain-like"/>
    <property type="match status" value="1"/>
</dbReference>
<dbReference type="SMART" id="SM00116">
    <property type="entry name" value="CBS"/>
    <property type="match status" value="1"/>
</dbReference>
<keyword evidence="5 9" id="KW-0460">Magnesium</keyword>
<dbReference type="InterPro" id="IPR046342">
    <property type="entry name" value="CBS_dom_sf"/>
</dbReference>
<dbReference type="SUPFAM" id="SSF54631">
    <property type="entry name" value="CBS-domain pair"/>
    <property type="match status" value="1"/>
</dbReference>
<evidence type="ECO:0000256" key="6">
    <source>
        <dbReference type="ARBA" id="ARBA00022989"/>
    </source>
</evidence>
<accession>A0A1H9LYS9</accession>
<keyword evidence="12" id="KW-1185">Reference proteome</keyword>
<protein>
    <recommendedName>
        <fullName evidence="9">Magnesium transporter MgtE</fullName>
    </recommendedName>
</protein>
<feature type="transmembrane region" description="Helical" evidence="9">
    <location>
        <begin position="384"/>
        <end position="407"/>
    </location>
</feature>
<dbReference type="Gene3D" id="3.10.580.10">
    <property type="entry name" value="CBS-domain"/>
    <property type="match status" value="1"/>
</dbReference>
<evidence type="ECO:0000256" key="2">
    <source>
        <dbReference type="ARBA" id="ARBA00009749"/>
    </source>
</evidence>
<dbReference type="RefSeq" id="WP_089746813.1">
    <property type="nucleotide sequence ID" value="NZ_FOGF01000022.1"/>
</dbReference>
<dbReference type="Gene3D" id="1.10.357.20">
    <property type="entry name" value="SLC41 divalent cation transporters, integral membrane domain"/>
    <property type="match status" value="1"/>
</dbReference>
<keyword evidence="6 9" id="KW-1133">Transmembrane helix</keyword>
<dbReference type="EMBL" id="FOGF01000022">
    <property type="protein sequence ID" value="SER16385.1"/>
    <property type="molecule type" value="Genomic_DNA"/>
</dbReference>
<evidence type="ECO:0000313" key="12">
    <source>
        <dbReference type="Proteomes" id="UP000198556"/>
    </source>
</evidence>
<dbReference type="Pfam" id="PF00571">
    <property type="entry name" value="CBS"/>
    <property type="match status" value="2"/>
</dbReference>
<keyword evidence="4 9" id="KW-0812">Transmembrane</keyword>
<dbReference type="InterPro" id="IPR006667">
    <property type="entry name" value="SLC41_membr_dom"/>
</dbReference>
<dbReference type="STRING" id="137733.SAMN05421767_12230"/>
<comment type="similarity">
    <text evidence="2 9">Belongs to the SLC41A transporter family.</text>
</comment>
<keyword evidence="8" id="KW-0129">CBS domain</keyword>
<dbReference type="CDD" id="cd04606">
    <property type="entry name" value="CBS_pair_Mg_transporter"/>
    <property type="match status" value="1"/>
</dbReference>
<dbReference type="Proteomes" id="UP000198556">
    <property type="component" value="Unassembled WGS sequence"/>
</dbReference>
<dbReference type="Pfam" id="PF01769">
    <property type="entry name" value="MgtE"/>
    <property type="match status" value="1"/>
</dbReference>
<keyword evidence="3 9" id="KW-0813">Transport</keyword>
<dbReference type="SMART" id="SM00924">
    <property type="entry name" value="MgtE_N"/>
    <property type="match status" value="1"/>
</dbReference>
<reference evidence="11 12" key="1">
    <citation type="submission" date="2016-10" db="EMBL/GenBank/DDBJ databases">
        <authorList>
            <person name="de Groot N.N."/>
        </authorList>
    </citation>
    <scope>NUCLEOTIDE SEQUENCE [LARGE SCALE GENOMIC DNA]</scope>
    <source>
        <strain evidence="11 12">DSM 15827</strain>
    </source>
</reference>
<dbReference type="Pfam" id="PF03448">
    <property type="entry name" value="MgtE_N"/>
    <property type="match status" value="1"/>
</dbReference>
<evidence type="ECO:0000256" key="8">
    <source>
        <dbReference type="PROSITE-ProRule" id="PRU00703"/>
    </source>
</evidence>
<dbReference type="SUPFAM" id="SSF161093">
    <property type="entry name" value="MgtE membrane domain-like"/>
    <property type="match status" value="1"/>
</dbReference>
<dbReference type="InterPro" id="IPR006668">
    <property type="entry name" value="Mg_transptr_MgtE_intracell_dom"/>
</dbReference>
<organism evidence="11 12">
    <name type="scientific">Granulicatella balaenopterae</name>
    <dbReference type="NCBI Taxonomy" id="137733"/>
    <lineage>
        <taxon>Bacteria</taxon>
        <taxon>Bacillati</taxon>
        <taxon>Bacillota</taxon>
        <taxon>Bacilli</taxon>
        <taxon>Lactobacillales</taxon>
        <taxon>Carnobacteriaceae</taxon>
        <taxon>Granulicatella</taxon>
    </lineage>
</organism>
<evidence type="ECO:0000256" key="7">
    <source>
        <dbReference type="ARBA" id="ARBA00023136"/>
    </source>
</evidence>
<evidence type="ECO:0000313" key="11">
    <source>
        <dbReference type="EMBL" id="SER16385.1"/>
    </source>
</evidence>
<evidence type="ECO:0000256" key="4">
    <source>
        <dbReference type="ARBA" id="ARBA00022692"/>
    </source>
</evidence>
<dbReference type="PANTHER" id="PTHR43773:SF1">
    <property type="entry name" value="MAGNESIUM TRANSPORTER MGTE"/>
    <property type="match status" value="1"/>
</dbReference>
<dbReference type="InterPro" id="IPR000644">
    <property type="entry name" value="CBS_dom"/>
</dbReference>
<comment type="subcellular location">
    <subcellularLocation>
        <location evidence="9">Cell membrane</location>
        <topology evidence="9">Multi-pass membrane protein</topology>
    </subcellularLocation>
    <subcellularLocation>
        <location evidence="1">Membrane</location>
        <topology evidence="1">Multi-pass membrane protein</topology>
    </subcellularLocation>
</comment>
<evidence type="ECO:0000256" key="3">
    <source>
        <dbReference type="ARBA" id="ARBA00022448"/>
    </source>
</evidence>
<dbReference type="NCBIfam" id="TIGR00400">
    <property type="entry name" value="mgtE"/>
    <property type="match status" value="1"/>
</dbReference>
<comment type="subunit">
    <text evidence="9">Homodimer.</text>
</comment>
<name>A0A1H9LYS9_9LACT</name>
<proteinExistence type="inferred from homology"/>